<dbReference type="Pfam" id="PF09415">
    <property type="entry name" value="CENP-X"/>
    <property type="match status" value="1"/>
</dbReference>
<dbReference type="GO" id="GO:0003677">
    <property type="term" value="F:DNA binding"/>
    <property type="evidence" value="ECO:0007669"/>
    <property type="project" value="UniProtKB-KW"/>
</dbReference>
<comment type="subcellular location">
    <subcellularLocation>
        <location evidence="1">Nucleus</location>
    </subcellularLocation>
</comment>
<dbReference type="CDD" id="cd22921">
    <property type="entry name" value="HFD_CENP-X"/>
    <property type="match status" value="1"/>
</dbReference>
<keyword evidence="3" id="KW-0227">DNA damage</keyword>
<dbReference type="OrthoDB" id="2500381at2759"/>
<organism evidence="9 11">
    <name type="scientific">Puccinia graminis f. sp. tritici</name>
    <dbReference type="NCBI Taxonomy" id="56615"/>
    <lineage>
        <taxon>Eukaryota</taxon>
        <taxon>Fungi</taxon>
        <taxon>Dikarya</taxon>
        <taxon>Basidiomycota</taxon>
        <taxon>Pucciniomycotina</taxon>
        <taxon>Pucciniomycetes</taxon>
        <taxon>Pucciniales</taxon>
        <taxon>Pucciniaceae</taxon>
        <taxon>Puccinia</taxon>
    </lineage>
</organism>
<dbReference type="EMBL" id="VSWC01000196">
    <property type="protein sequence ID" value="KAA1066500.1"/>
    <property type="molecule type" value="Genomic_DNA"/>
</dbReference>
<comment type="similarity">
    <text evidence="2">Belongs to the CENP-X/MHF2 family.</text>
</comment>
<evidence type="ECO:0000313" key="10">
    <source>
        <dbReference type="Proteomes" id="UP000324748"/>
    </source>
</evidence>
<dbReference type="GO" id="GO:0031297">
    <property type="term" value="P:replication fork processing"/>
    <property type="evidence" value="ECO:0007669"/>
    <property type="project" value="TreeGrafter"/>
</dbReference>
<keyword evidence="5" id="KW-0234">DNA repair</keyword>
<dbReference type="GO" id="GO:0051382">
    <property type="term" value="P:kinetochore assembly"/>
    <property type="evidence" value="ECO:0007669"/>
    <property type="project" value="InterPro"/>
</dbReference>
<evidence type="ECO:0000256" key="6">
    <source>
        <dbReference type="ARBA" id="ARBA00023242"/>
    </source>
</evidence>
<dbReference type="Proteomes" id="UP000325313">
    <property type="component" value="Unassembled WGS sequence"/>
</dbReference>
<evidence type="ECO:0000256" key="7">
    <source>
        <dbReference type="SAM" id="MobiDB-lite"/>
    </source>
</evidence>
<keyword evidence="4" id="KW-0238">DNA-binding</keyword>
<dbReference type="EMBL" id="VDEP01000440">
    <property type="protein sequence ID" value="KAA1081893.1"/>
    <property type="molecule type" value="Genomic_DNA"/>
</dbReference>
<protein>
    <submittedName>
        <fullName evidence="9">Uncharacterized protein</fullName>
    </submittedName>
</protein>
<dbReference type="PANTHER" id="PTHR28680">
    <property type="entry name" value="CENTROMERE PROTEIN X"/>
    <property type="match status" value="1"/>
</dbReference>
<gene>
    <name evidence="8" type="ORF">PGT21_031769</name>
    <name evidence="9" type="ORF">PGTUg99_026864</name>
</gene>
<dbReference type="AlphaFoldDB" id="A0A5B0MZZ5"/>
<keyword evidence="10" id="KW-1185">Reference proteome</keyword>
<feature type="region of interest" description="Disordered" evidence="7">
    <location>
        <begin position="72"/>
        <end position="97"/>
    </location>
</feature>
<evidence type="ECO:0000256" key="2">
    <source>
        <dbReference type="ARBA" id="ARBA00009359"/>
    </source>
</evidence>
<evidence type="ECO:0000256" key="3">
    <source>
        <dbReference type="ARBA" id="ARBA00022763"/>
    </source>
</evidence>
<evidence type="ECO:0000256" key="5">
    <source>
        <dbReference type="ARBA" id="ARBA00023204"/>
    </source>
</evidence>
<dbReference type="Proteomes" id="UP000324748">
    <property type="component" value="Unassembled WGS sequence"/>
</dbReference>
<name>A0A5B0MZZ5_PUCGR</name>
<dbReference type="GO" id="GO:0071821">
    <property type="term" value="C:FANCM-MHF complex"/>
    <property type="evidence" value="ECO:0007669"/>
    <property type="project" value="TreeGrafter"/>
</dbReference>
<evidence type="ECO:0000313" key="9">
    <source>
        <dbReference type="EMBL" id="KAA1081893.1"/>
    </source>
</evidence>
<reference evidence="10 11" key="1">
    <citation type="submission" date="2019-05" db="EMBL/GenBank/DDBJ databases">
        <title>Emergence of the Ug99 lineage of the wheat stem rust pathogen through somatic hybridization.</title>
        <authorList>
            <person name="Li F."/>
            <person name="Upadhyaya N.M."/>
            <person name="Sperschneider J."/>
            <person name="Matny O."/>
            <person name="Nguyen-Phuc H."/>
            <person name="Mago R."/>
            <person name="Raley C."/>
            <person name="Miller M.E."/>
            <person name="Silverstein K.A.T."/>
            <person name="Henningsen E."/>
            <person name="Hirsch C.D."/>
            <person name="Visser B."/>
            <person name="Pretorius Z.A."/>
            <person name="Steffenson B.J."/>
            <person name="Schwessinger B."/>
            <person name="Dodds P.N."/>
            <person name="Figueroa M."/>
        </authorList>
    </citation>
    <scope>NUCLEOTIDE SEQUENCE [LARGE SCALE GENOMIC DNA]</scope>
    <source>
        <strain evidence="8">21-0</strain>
        <strain evidence="9 11">Ug99</strain>
    </source>
</reference>
<feature type="compositionally biased region" description="Acidic residues" evidence="7">
    <location>
        <begin position="73"/>
        <end position="84"/>
    </location>
</feature>
<proteinExistence type="inferred from homology"/>
<evidence type="ECO:0000256" key="4">
    <source>
        <dbReference type="ARBA" id="ARBA00023125"/>
    </source>
</evidence>
<dbReference type="InterPro" id="IPR018552">
    <property type="entry name" value="CENP-X"/>
</dbReference>
<evidence type="ECO:0000313" key="11">
    <source>
        <dbReference type="Proteomes" id="UP000325313"/>
    </source>
</evidence>
<keyword evidence="6" id="KW-0539">Nucleus</keyword>
<dbReference type="GO" id="GO:0000712">
    <property type="term" value="P:resolution of meiotic recombination intermediates"/>
    <property type="evidence" value="ECO:0007669"/>
    <property type="project" value="TreeGrafter"/>
</dbReference>
<evidence type="ECO:0000313" key="8">
    <source>
        <dbReference type="EMBL" id="KAA1066500.1"/>
    </source>
</evidence>
<dbReference type="PANTHER" id="PTHR28680:SF1">
    <property type="entry name" value="CENTROMERE PROTEIN X"/>
    <property type="match status" value="1"/>
</dbReference>
<accession>A0A5B0MZZ5</accession>
<sequence length="124" mass="14222">MDASTDVNQVPRFKSGTIQEIFRQAWTNERKTSLQLMVEKPPKINEISLRLSTEYLRLFAIECIHRATQVAQQEEEEEAQQAEEETNRLKDANETGDDNLRSALKGLIQLRHLQKAAPGVLLDF</sequence>
<evidence type="ECO:0000256" key="1">
    <source>
        <dbReference type="ARBA" id="ARBA00004123"/>
    </source>
</evidence>
<comment type="caution">
    <text evidence="9">The sequence shown here is derived from an EMBL/GenBank/DDBJ whole genome shotgun (WGS) entry which is preliminary data.</text>
</comment>
<dbReference type="GO" id="GO:0006281">
    <property type="term" value="P:DNA repair"/>
    <property type="evidence" value="ECO:0007669"/>
    <property type="project" value="UniProtKB-KW"/>
</dbReference>